<comment type="caution">
    <text evidence="1">The sequence shown here is derived from an EMBL/GenBank/DDBJ whole genome shotgun (WGS) entry which is preliminary data.</text>
</comment>
<dbReference type="InterPro" id="IPR009100">
    <property type="entry name" value="AcylCoA_DH/oxidase_NM_dom_sf"/>
</dbReference>
<dbReference type="InterPro" id="IPR036250">
    <property type="entry name" value="AcylCo_DH-like_C"/>
</dbReference>
<accession>A0A4Y7T658</accession>
<dbReference type="PANTHER" id="PTHR10909">
    <property type="entry name" value="ELECTRON TRANSPORT OXIDOREDUCTASE"/>
    <property type="match status" value="1"/>
</dbReference>
<dbReference type="AlphaFoldDB" id="A0A4Y7T658"/>
<dbReference type="Gene3D" id="2.40.110.10">
    <property type="entry name" value="Butyryl-CoA Dehydrogenase, subunit A, domain 2"/>
    <property type="match status" value="1"/>
</dbReference>
<dbReference type="InterPro" id="IPR046373">
    <property type="entry name" value="Acyl-CoA_Oxase/DH_mid-dom_sf"/>
</dbReference>
<dbReference type="SUPFAM" id="SSF56645">
    <property type="entry name" value="Acyl-CoA dehydrogenase NM domain-like"/>
    <property type="match status" value="1"/>
</dbReference>
<evidence type="ECO:0000313" key="2">
    <source>
        <dbReference type="Proteomes" id="UP000298030"/>
    </source>
</evidence>
<dbReference type="GO" id="GO:0005777">
    <property type="term" value="C:peroxisome"/>
    <property type="evidence" value="ECO:0007669"/>
    <property type="project" value="InterPro"/>
</dbReference>
<protein>
    <submittedName>
        <fullName evidence="1">Acyl-CoA oxidase</fullName>
    </submittedName>
</protein>
<dbReference type="InterPro" id="IPR012258">
    <property type="entry name" value="Acyl-CoA_oxidase"/>
</dbReference>
<reference evidence="1 2" key="1">
    <citation type="journal article" date="2019" name="Nat. Ecol. Evol.">
        <title>Megaphylogeny resolves global patterns of mushroom evolution.</title>
        <authorList>
            <person name="Varga T."/>
            <person name="Krizsan K."/>
            <person name="Foldi C."/>
            <person name="Dima B."/>
            <person name="Sanchez-Garcia M."/>
            <person name="Sanchez-Ramirez S."/>
            <person name="Szollosi G.J."/>
            <person name="Szarkandi J.G."/>
            <person name="Papp V."/>
            <person name="Albert L."/>
            <person name="Andreopoulos W."/>
            <person name="Angelini C."/>
            <person name="Antonin V."/>
            <person name="Barry K.W."/>
            <person name="Bougher N.L."/>
            <person name="Buchanan P."/>
            <person name="Buyck B."/>
            <person name="Bense V."/>
            <person name="Catcheside P."/>
            <person name="Chovatia M."/>
            <person name="Cooper J."/>
            <person name="Damon W."/>
            <person name="Desjardin D."/>
            <person name="Finy P."/>
            <person name="Geml J."/>
            <person name="Haridas S."/>
            <person name="Hughes K."/>
            <person name="Justo A."/>
            <person name="Karasinski D."/>
            <person name="Kautmanova I."/>
            <person name="Kiss B."/>
            <person name="Kocsube S."/>
            <person name="Kotiranta H."/>
            <person name="LaButti K.M."/>
            <person name="Lechner B.E."/>
            <person name="Liimatainen K."/>
            <person name="Lipzen A."/>
            <person name="Lukacs Z."/>
            <person name="Mihaltcheva S."/>
            <person name="Morgado L.N."/>
            <person name="Niskanen T."/>
            <person name="Noordeloos M.E."/>
            <person name="Ohm R.A."/>
            <person name="Ortiz-Santana B."/>
            <person name="Ovrebo C."/>
            <person name="Racz N."/>
            <person name="Riley R."/>
            <person name="Savchenko A."/>
            <person name="Shiryaev A."/>
            <person name="Soop K."/>
            <person name="Spirin V."/>
            <person name="Szebenyi C."/>
            <person name="Tomsovsky M."/>
            <person name="Tulloss R.E."/>
            <person name="Uehling J."/>
            <person name="Grigoriev I.V."/>
            <person name="Vagvolgyi C."/>
            <person name="Papp T."/>
            <person name="Martin F.M."/>
            <person name="Miettinen O."/>
            <person name="Hibbett D.S."/>
            <person name="Nagy L.G."/>
        </authorList>
    </citation>
    <scope>NUCLEOTIDE SEQUENCE [LARGE SCALE GENOMIC DNA]</scope>
    <source>
        <strain evidence="1 2">FP101781</strain>
    </source>
</reference>
<name>A0A4Y7T658_COPMI</name>
<keyword evidence="2" id="KW-1185">Reference proteome</keyword>
<gene>
    <name evidence="1" type="ORF">FA13DRAFT_1755466</name>
</gene>
<proteinExistence type="predicted"/>
<dbReference type="GO" id="GO:0003997">
    <property type="term" value="F:acyl-CoA oxidase activity"/>
    <property type="evidence" value="ECO:0007669"/>
    <property type="project" value="InterPro"/>
</dbReference>
<dbReference type="OrthoDB" id="538336at2759"/>
<dbReference type="GO" id="GO:0033540">
    <property type="term" value="P:fatty acid beta-oxidation using acyl-CoA oxidase"/>
    <property type="evidence" value="ECO:0007669"/>
    <property type="project" value="TreeGrafter"/>
</dbReference>
<dbReference type="Gene3D" id="1.20.140.10">
    <property type="entry name" value="Butyryl-CoA Dehydrogenase, subunit A, domain 3"/>
    <property type="match status" value="1"/>
</dbReference>
<dbReference type="GO" id="GO:0005504">
    <property type="term" value="F:fatty acid binding"/>
    <property type="evidence" value="ECO:0007669"/>
    <property type="project" value="TreeGrafter"/>
</dbReference>
<sequence length="532" mass="59614">MDSKLYSHPLFTQHAELLSPDERVSLSYRRAKLVVQTYRPGLSANDIQFCSPRYWEMMMDPICASDIAMFTILAAHVGLTIGTLSRHLKRRSDFRPLVERLLRFDAKEGTDSIAFNIETTATKTADGFILNTPREEAAKFMPASTPLFGIPKVALVMARLIVEDEDRGCRFFVVPICNEHEMYQGVRSTRLPPRSGTCPLDFSITSFDHVFLPPTAIVASDIHNLAAPARGLESWWDEIWRIQLGTLAVPAPWVSALKSVAFIGGTYSSWRCILGKNNRPTPILSFRTQQWPVAHATATGLVMDTWYPVIVRQALEQKDPRIRHALSVIAKTTICRHFQRCVSEVSERCGAQGTFDQNYLARIENDGKGVIIAEGDILTLCIRLFSERTSTYFNTLGGNHRSEAFNSVILPQSQAVIEAIGQALAYSEAVRAGVPQPILDVYQCAAVRQDPAWYSEERHLSRAQQRVQDDKALTTFLPGLSTYLDQLSIEKYVTAPIVSDAAWKAYLPDLPSYDGHAYYSDWSESSPMLAML</sequence>
<dbReference type="STRING" id="71717.A0A4Y7T658"/>
<organism evidence="1 2">
    <name type="scientific">Coprinellus micaceus</name>
    <name type="common">Glistening ink-cap mushroom</name>
    <name type="synonym">Coprinus micaceus</name>
    <dbReference type="NCBI Taxonomy" id="71717"/>
    <lineage>
        <taxon>Eukaryota</taxon>
        <taxon>Fungi</taxon>
        <taxon>Dikarya</taxon>
        <taxon>Basidiomycota</taxon>
        <taxon>Agaricomycotina</taxon>
        <taxon>Agaricomycetes</taxon>
        <taxon>Agaricomycetidae</taxon>
        <taxon>Agaricales</taxon>
        <taxon>Agaricineae</taxon>
        <taxon>Psathyrellaceae</taxon>
        <taxon>Coprinellus</taxon>
    </lineage>
</organism>
<dbReference type="PANTHER" id="PTHR10909:SF382">
    <property type="entry name" value="ACYL-COENZYME A OXIDASE"/>
    <property type="match status" value="1"/>
</dbReference>
<dbReference type="GO" id="GO:0071949">
    <property type="term" value="F:FAD binding"/>
    <property type="evidence" value="ECO:0007669"/>
    <property type="project" value="InterPro"/>
</dbReference>
<dbReference type="EMBL" id="QPFP01000026">
    <property type="protein sequence ID" value="TEB29657.1"/>
    <property type="molecule type" value="Genomic_DNA"/>
</dbReference>
<dbReference type="SUPFAM" id="SSF47203">
    <property type="entry name" value="Acyl-CoA dehydrogenase C-terminal domain-like"/>
    <property type="match status" value="1"/>
</dbReference>
<dbReference type="Proteomes" id="UP000298030">
    <property type="component" value="Unassembled WGS sequence"/>
</dbReference>
<evidence type="ECO:0000313" key="1">
    <source>
        <dbReference type="EMBL" id="TEB29657.1"/>
    </source>
</evidence>
<dbReference type="GO" id="GO:0055088">
    <property type="term" value="P:lipid homeostasis"/>
    <property type="evidence" value="ECO:0007669"/>
    <property type="project" value="TreeGrafter"/>
</dbReference>